<gene>
    <name evidence="1" type="ORF">NCTC13032_04311</name>
</gene>
<dbReference type="AlphaFoldDB" id="A0A4U9HXE9"/>
<sequence length="78" mass="8757">MHGVSCQLRLPQHQLINKWHHDKTAPKTKEHRGDTGSKACQCNNCDIVQENIPDLKNERADYTGSILLPICAALQLPL</sequence>
<organism evidence="1 2">
    <name type="scientific">Leclercia adecarboxylata</name>
    <dbReference type="NCBI Taxonomy" id="83655"/>
    <lineage>
        <taxon>Bacteria</taxon>
        <taxon>Pseudomonadati</taxon>
        <taxon>Pseudomonadota</taxon>
        <taxon>Gammaproteobacteria</taxon>
        <taxon>Enterobacterales</taxon>
        <taxon>Enterobacteriaceae</taxon>
        <taxon>Leclercia</taxon>
    </lineage>
</organism>
<accession>A0A4U9HXE9</accession>
<evidence type="ECO:0000313" key="2">
    <source>
        <dbReference type="Proteomes" id="UP000310719"/>
    </source>
</evidence>
<dbReference type="EMBL" id="LR590464">
    <property type="protein sequence ID" value="VTP69408.1"/>
    <property type="molecule type" value="Genomic_DNA"/>
</dbReference>
<name>A0A4U9HXE9_9ENTR</name>
<reference evidence="1 2" key="1">
    <citation type="submission" date="2019-05" db="EMBL/GenBank/DDBJ databases">
        <authorList>
            <consortium name="Pathogen Informatics"/>
        </authorList>
    </citation>
    <scope>NUCLEOTIDE SEQUENCE [LARGE SCALE GENOMIC DNA]</scope>
    <source>
        <strain evidence="1 2">NCTC13032</strain>
    </source>
</reference>
<evidence type="ECO:0000313" key="1">
    <source>
        <dbReference type="EMBL" id="VTP69408.1"/>
    </source>
</evidence>
<proteinExistence type="predicted"/>
<dbReference type="Proteomes" id="UP000310719">
    <property type="component" value="Chromosome"/>
</dbReference>
<protein>
    <submittedName>
        <fullName evidence="1">Uncharacterized protein</fullName>
    </submittedName>
</protein>